<dbReference type="EMBL" id="HBHK01021146">
    <property type="protein sequence ID" value="CAD9698174.1"/>
    <property type="molecule type" value="Transcribed_RNA"/>
</dbReference>
<dbReference type="InterPro" id="IPR029058">
    <property type="entry name" value="AB_hydrolase_fold"/>
</dbReference>
<dbReference type="Gene3D" id="3.40.50.1820">
    <property type="entry name" value="alpha/beta hydrolase"/>
    <property type="match status" value="1"/>
</dbReference>
<evidence type="ECO:0000259" key="1">
    <source>
        <dbReference type="Pfam" id="PF00561"/>
    </source>
</evidence>
<name>A0A7S2SF24_9STRA</name>
<dbReference type="AlphaFoldDB" id="A0A7S2SF24"/>
<organism evidence="2">
    <name type="scientific">Mucochytrium quahogii</name>
    <dbReference type="NCBI Taxonomy" id="96639"/>
    <lineage>
        <taxon>Eukaryota</taxon>
        <taxon>Sar</taxon>
        <taxon>Stramenopiles</taxon>
        <taxon>Bigyra</taxon>
        <taxon>Labyrinthulomycetes</taxon>
        <taxon>Thraustochytrida</taxon>
        <taxon>Thraustochytriidae</taxon>
        <taxon>Mucochytrium</taxon>
    </lineage>
</organism>
<sequence length="282" mass="31395">MEFKQAKLGDGRIVSYREYGDLKGKTVLFAHGQMNSAAYVPMLFGSDEATKRAGVRVIAVDRPGYGESEMHEAHSYVRWVKDMDEFTDVIGVDEFVVVGYSSGGAFALACGLSEDHVGPSIFKKVLGVKLISPCYKAKALAPALQKKMYGTTELPLTEDAAKALNIKDAEQMATMYASLPETMSDAFKADLERAKMQNLKGPISDSLLETSDWGFEHSSVVKPYAVWHGAKDEDAPTAIYFMYKKSLPSHPKADWRMIKDQGHGMIRFLWEDILHNTKTLFF</sequence>
<feature type="domain" description="AB hydrolase-1" evidence="1">
    <location>
        <begin position="26"/>
        <end position="263"/>
    </location>
</feature>
<proteinExistence type="predicted"/>
<accession>A0A7S2SF24</accession>
<gene>
    <name evidence="2" type="ORF">QSP1433_LOCUS13476</name>
</gene>
<protein>
    <recommendedName>
        <fullName evidence="1">AB hydrolase-1 domain-containing protein</fullName>
    </recommendedName>
</protein>
<dbReference type="PANTHER" id="PTHR45763">
    <property type="entry name" value="HYDROLASE, ALPHA/BETA FOLD FAMILY PROTEIN, EXPRESSED-RELATED"/>
    <property type="match status" value="1"/>
</dbReference>
<dbReference type="Pfam" id="PF00561">
    <property type="entry name" value="Abhydrolase_1"/>
    <property type="match status" value="1"/>
</dbReference>
<reference evidence="2" key="1">
    <citation type="submission" date="2021-01" db="EMBL/GenBank/DDBJ databases">
        <authorList>
            <person name="Corre E."/>
            <person name="Pelletier E."/>
            <person name="Niang G."/>
            <person name="Scheremetjew M."/>
            <person name="Finn R."/>
            <person name="Kale V."/>
            <person name="Holt S."/>
            <person name="Cochrane G."/>
            <person name="Meng A."/>
            <person name="Brown T."/>
            <person name="Cohen L."/>
        </authorList>
    </citation>
    <scope>NUCLEOTIDE SEQUENCE</scope>
    <source>
        <strain evidence="2">NY070348D</strain>
    </source>
</reference>
<dbReference type="PANTHER" id="PTHR45763:SF46">
    <property type="entry name" value="AB HYDROLASE-1 DOMAIN-CONTAINING PROTEIN"/>
    <property type="match status" value="1"/>
</dbReference>
<evidence type="ECO:0000313" key="2">
    <source>
        <dbReference type="EMBL" id="CAD9698174.1"/>
    </source>
</evidence>
<dbReference type="PRINTS" id="PR00111">
    <property type="entry name" value="ABHYDROLASE"/>
</dbReference>
<dbReference type="SUPFAM" id="SSF53474">
    <property type="entry name" value="alpha/beta-Hydrolases"/>
    <property type="match status" value="1"/>
</dbReference>
<dbReference type="InterPro" id="IPR000073">
    <property type="entry name" value="AB_hydrolase_1"/>
</dbReference>